<dbReference type="PROSITE" id="PS50847">
    <property type="entry name" value="GRAM_POS_ANCHORING"/>
    <property type="match status" value="1"/>
</dbReference>
<evidence type="ECO:0000259" key="9">
    <source>
        <dbReference type="PROSITE" id="PS50847"/>
    </source>
</evidence>
<keyword evidence="7" id="KW-0812">Transmembrane</keyword>
<dbReference type="Proteomes" id="UP001314262">
    <property type="component" value="Unassembled WGS sequence"/>
</dbReference>
<dbReference type="RefSeq" id="WP_338347383.1">
    <property type="nucleotide sequence ID" value="NZ_CAUZLT010000002.1"/>
</dbReference>
<keyword evidence="11" id="KW-1185">Reference proteome</keyword>
<accession>A0ABN9YN54</accession>
<dbReference type="PANTHER" id="PTHR43049:SF1">
    <property type="entry name" value="EARLY ENDOSOME ANTIGEN"/>
    <property type="match status" value="1"/>
</dbReference>
<keyword evidence="5" id="KW-0175">Coiled coil</keyword>
<keyword evidence="7" id="KW-0472">Membrane</keyword>
<keyword evidence="3 8" id="KW-0732">Signal</keyword>
<reference evidence="10 11" key="1">
    <citation type="submission" date="2023-10" db="EMBL/GenBank/DDBJ databases">
        <authorList>
            <person name="Botero Cardona J."/>
        </authorList>
    </citation>
    <scope>NUCLEOTIDE SEQUENCE [LARGE SCALE GENOMIC DNA]</scope>
    <source>
        <strain evidence="10 11">R-53137</strain>
    </source>
</reference>
<feature type="region of interest" description="Disordered" evidence="6">
    <location>
        <begin position="786"/>
        <end position="817"/>
    </location>
</feature>
<keyword evidence="1" id="KW-0134">Cell wall</keyword>
<dbReference type="SUPFAM" id="SSF57997">
    <property type="entry name" value="Tropomyosin"/>
    <property type="match status" value="1"/>
</dbReference>
<feature type="coiled-coil region" evidence="5">
    <location>
        <begin position="697"/>
        <end position="731"/>
    </location>
</feature>
<organism evidence="10 11">
    <name type="scientific">Fructobacillus tropaeoli</name>
    <dbReference type="NCBI Taxonomy" id="709323"/>
    <lineage>
        <taxon>Bacteria</taxon>
        <taxon>Bacillati</taxon>
        <taxon>Bacillota</taxon>
        <taxon>Bacilli</taxon>
        <taxon>Lactobacillales</taxon>
        <taxon>Lactobacillaceae</taxon>
        <taxon>Fructobacillus</taxon>
    </lineage>
</organism>
<gene>
    <name evidence="10" type="ORF">R53137_KAKDMLNK_00489</name>
</gene>
<protein>
    <submittedName>
        <fullName evidence="10">Chromosome segregation ATPase Smc (Smc)</fullName>
    </submittedName>
</protein>
<evidence type="ECO:0000256" key="5">
    <source>
        <dbReference type="SAM" id="Coils"/>
    </source>
</evidence>
<feature type="chain" id="PRO_5045155429" evidence="8">
    <location>
        <begin position="32"/>
        <end position="890"/>
    </location>
</feature>
<feature type="compositionally biased region" description="Polar residues" evidence="6">
    <location>
        <begin position="163"/>
        <end position="173"/>
    </location>
</feature>
<evidence type="ECO:0000256" key="1">
    <source>
        <dbReference type="ARBA" id="ARBA00022512"/>
    </source>
</evidence>
<evidence type="ECO:0000256" key="6">
    <source>
        <dbReference type="SAM" id="MobiDB-lite"/>
    </source>
</evidence>
<keyword evidence="7" id="KW-1133">Transmembrane helix</keyword>
<dbReference type="NCBIfam" id="TIGR01167">
    <property type="entry name" value="LPXTG_anchor"/>
    <property type="match status" value="1"/>
</dbReference>
<feature type="region of interest" description="Disordered" evidence="6">
    <location>
        <begin position="265"/>
        <end position="284"/>
    </location>
</feature>
<proteinExistence type="predicted"/>
<dbReference type="Pfam" id="PF00746">
    <property type="entry name" value="Gram_pos_anchor"/>
    <property type="match status" value="1"/>
</dbReference>
<dbReference type="InterPro" id="IPR019931">
    <property type="entry name" value="LPXTG_anchor"/>
</dbReference>
<keyword evidence="4" id="KW-0572">Peptidoglycan-anchor</keyword>
<evidence type="ECO:0000256" key="3">
    <source>
        <dbReference type="ARBA" id="ARBA00022729"/>
    </source>
</evidence>
<feature type="compositionally biased region" description="Low complexity" evidence="6">
    <location>
        <begin position="786"/>
        <end position="806"/>
    </location>
</feature>
<feature type="region of interest" description="Disordered" evidence="6">
    <location>
        <begin position="145"/>
        <end position="173"/>
    </location>
</feature>
<feature type="domain" description="Gram-positive cocci surface proteins LPxTG" evidence="9">
    <location>
        <begin position="855"/>
        <end position="890"/>
    </location>
</feature>
<dbReference type="PANTHER" id="PTHR43049">
    <property type="entry name" value="EARLY ENDOSOME ANTIGEN"/>
    <property type="match status" value="1"/>
</dbReference>
<evidence type="ECO:0000256" key="7">
    <source>
        <dbReference type="SAM" id="Phobius"/>
    </source>
</evidence>
<keyword evidence="2" id="KW-0964">Secreted</keyword>
<evidence type="ECO:0000256" key="4">
    <source>
        <dbReference type="ARBA" id="ARBA00023088"/>
    </source>
</evidence>
<evidence type="ECO:0000256" key="2">
    <source>
        <dbReference type="ARBA" id="ARBA00022525"/>
    </source>
</evidence>
<feature type="signal peptide" evidence="8">
    <location>
        <begin position="1"/>
        <end position="31"/>
    </location>
</feature>
<evidence type="ECO:0000313" key="11">
    <source>
        <dbReference type="Proteomes" id="UP001314262"/>
    </source>
</evidence>
<sequence>MNKNTTKALGLATATAVLAGGVAATNTVAHADDVKESAQSTTADQTSTATQTKEQAQAAVDAQQKVVDTDQAAVNANTTDTSSKQAAIDGANSQIKTANDNKQKVADDTKAVADQQKVVDQATTNKDAAQKAVDEAPKTVSVVTPKPTDQQMADGQKAVTDATDAQKQANTDVENANKTIADVKAATDNTQRDADRAAAQQKVDDQQKVVDQAKAAVDAAADPDAAYNKAVSDAQTAHDNTIKTATDAQSQAQRAADAADAAVTNANKDVPRQAQGGDDKGSFYPSDWPSTMFVHNLAELPTTVNDPFTGGDDAATRQTIHAMLYYQDNGTDTSEHVINGQITEAQFNTLQSYFISLVNGYRTAHGLGTISATTEGKAFSDYITNLRNSLNMGYNHTDMFDIHTGAPLDFNKDRAKVTESDHAIETAANQSGFHNSSEVQGLLQQSTANVGYRTMADLMTGVYQVVSSMLYDDGMAIWGHRTALSDPDIKFAALTINPTHDADSNKLYKGYNYDIQLETLTPVNGKSVSDFHTLDNNIAFNLINTTRATYGASADQLKAQTDAHTALDAAKQHVTDVTNSADATLASAKADALQVKNAAGTNIDTLKGTLATAQSTLTNLQSALAAVPADIVPTDEQKKTLADAEAALTDAQNRVTSSAADLQKAQAALQKLTDDYNAGDQAHDVANPDLPGLQASLQKATDALTAENQKLQDLQNRLAADQDAAKTADADIASANETVAKTTPEVTALQAQLVDLQKKLATDTDDLKAKQQLLANIVAADAAKQASDQAQTQTPAQEPATTQTTPSDQSSVNGDGQANQVAAQVGATAAPAVQTTSDVVVPDSLSRIAKSQSALPETGVKATNNGAVAGSIALALAGFFGVTTIYRKKH</sequence>
<comment type="caution">
    <text evidence="10">The sequence shown here is derived from an EMBL/GenBank/DDBJ whole genome shotgun (WGS) entry which is preliminary data.</text>
</comment>
<dbReference type="EMBL" id="CAUZLT010000002">
    <property type="protein sequence ID" value="CAK1234053.1"/>
    <property type="molecule type" value="Genomic_DNA"/>
</dbReference>
<evidence type="ECO:0000256" key="8">
    <source>
        <dbReference type="SAM" id="SignalP"/>
    </source>
</evidence>
<feature type="transmembrane region" description="Helical" evidence="7">
    <location>
        <begin position="866"/>
        <end position="886"/>
    </location>
</feature>
<name>A0ABN9YN54_9LACO</name>
<evidence type="ECO:0000313" key="10">
    <source>
        <dbReference type="EMBL" id="CAK1234053.1"/>
    </source>
</evidence>